<accession>A0A974P2Q7</accession>
<keyword evidence="1" id="KW-1133">Transmembrane helix</keyword>
<dbReference type="EMBL" id="CP068570">
    <property type="protein sequence ID" value="QQZ49395.1"/>
    <property type="molecule type" value="Genomic_DNA"/>
</dbReference>
<keyword evidence="1" id="KW-0812">Transmembrane</keyword>
<protein>
    <submittedName>
        <fullName evidence="2">Uncharacterized protein</fullName>
    </submittedName>
</protein>
<keyword evidence="1" id="KW-0472">Membrane</keyword>
<organism evidence="2">
    <name type="scientific">Phenylobacterium glaciei</name>
    <dbReference type="NCBI Taxonomy" id="2803784"/>
    <lineage>
        <taxon>Bacteria</taxon>
        <taxon>Pseudomonadati</taxon>
        <taxon>Pseudomonadota</taxon>
        <taxon>Alphaproteobacteria</taxon>
        <taxon>Caulobacterales</taxon>
        <taxon>Caulobacteraceae</taxon>
        <taxon>Phenylobacterium</taxon>
    </lineage>
</organism>
<reference evidence="2" key="1">
    <citation type="submission" date="2021-01" db="EMBL/GenBank/DDBJ databases">
        <title>Genome sequence of Phenylobacterium sp. 20VBR1 isolated from a valley glaceir, Ny-Alesund, Svalbard.</title>
        <authorList>
            <person name="Thomas F.A."/>
            <person name="Krishnan K.P."/>
            <person name="Sinha R.K."/>
        </authorList>
    </citation>
    <scope>NUCLEOTIDE SEQUENCE</scope>
    <source>
        <strain evidence="2">20VBR1</strain>
    </source>
</reference>
<evidence type="ECO:0000256" key="1">
    <source>
        <dbReference type="SAM" id="Phobius"/>
    </source>
</evidence>
<name>A0A974P2Q7_9CAUL</name>
<sequence>MTSDNRQLELTGKHVGSRYVLENPHAPDRRRLMLFGDSYAYDAGLAYALSAVFGYVAFVWSKDVVWAEVTQHRADLVLCESAERYIAVLPNA</sequence>
<gene>
    <name evidence="2" type="ORF">JKL49_20630</name>
</gene>
<dbReference type="AlphaFoldDB" id="A0A974P2Q7"/>
<feature type="transmembrane region" description="Helical" evidence="1">
    <location>
        <begin position="39"/>
        <end position="60"/>
    </location>
</feature>
<evidence type="ECO:0000313" key="2">
    <source>
        <dbReference type="EMBL" id="QQZ49395.1"/>
    </source>
</evidence>
<proteinExistence type="predicted"/>